<dbReference type="SUPFAM" id="SSF48452">
    <property type="entry name" value="TPR-like"/>
    <property type="match status" value="1"/>
</dbReference>
<feature type="region of interest" description="Disordered" evidence="1">
    <location>
        <begin position="172"/>
        <end position="198"/>
    </location>
</feature>
<name>A0A5C6ERP7_9BACT</name>
<feature type="compositionally biased region" description="Basic and acidic residues" evidence="1">
    <location>
        <begin position="172"/>
        <end position="183"/>
    </location>
</feature>
<proteinExistence type="predicted"/>
<dbReference type="Gene3D" id="1.25.40.10">
    <property type="entry name" value="Tetratricopeptide repeat domain"/>
    <property type="match status" value="1"/>
</dbReference>
<evidence type="ECO:0000256" key="2">
    <source>
        <dbReference type="SAM" id="Phobius"/>
    </source>
</evidence>
<feature type="compositionally biased region" description="Low complexity" evidence="1">
    <location>
        <begin position="185"/>
        <end position="198"/>
    </location>
</feature>
<sequence>MEVQHYLTCLWPGMPELWWRGRLSALPLAVGFAIALNAVLVTRYIFPEWLSGGLVSMAFWIGVLVWGFYVAKSVRELPGIVAPRKVSDEPDRFAEAHQAFLRGDYSEAESLLNQVLAIEARDPPALLLLSGVYRHTDRFESAELLLAEIRRLEVSDRWFLEIQAEASRLKRALERKEKPKEDSSDSAADLTDTANVAA</sequence>
<evidence type="ECO:0000256" key="1">
    <source>
        <dbReference type="SAM" id="MobiDB-lite"/>
    </source>
</evidence>
<organism evidence="3 4">
    <name type="scientific">Rubripirellula tenax</name>
    <dbReference type="NCBI Taxonomy" id="2528015"/>
    <lineage>
        <taxon>Bacteria</taxon>
        <taxon>Pseudomonadati</taxon>
        <taxon>Planctomycetota</taxon>
        <taxon>Planctomycetia</taxon>
        <taxon>Pirellulales</taxon>
        <taxon>Pirellulaceae</taxon>
        <taxon>Rubripirellula</taxon>
    </lineage>
</organism>
<feature type="transmembrane region" description="Helical" evidence="2">
    <location>
        <begin position="52"/>
        <end position="71"/>
    </location>
</feature>
<comment type="caution">
    <text evidence="3">The sequence shown here is derived from an EMBL/GenBank/DDBJ whole genome shotgun (WGS) entry which is preliminary data.</text>
</comment>
<gene>
    <name evidence="3" type="ORF">Poly51_42830</name>
</gene>
<dbReference type="EMBL" id="SJPW01000005">
    <property type="protein sequence ID" value="TWU50990.1"/>
    <property type="molecule type" value="Genomic_DNA"/>
</dbReference>
<keyword evidence="2" id="KW-1133">Transmembrane helix</keyword>
<dbReference type="Proteomes" id="UP000318288">
    <property type="component" value="Unassembled WGS sequence"/>
</dbReference>
<protein>
    <recommendedName>
        <fullName evidence="5">Tetratricopeptide repeat protein</fullName>
    </recommendedName>
</protein>
<reference evidence="3 4" key="1">
    <citation type="submission" date="2019-02" db="EMBL/GenBank/DDBJ databases">
        <title>Deep-cultivation of Planctomycetes and their phenomic and genomic characterization uncovers novel biology.</title>
        <authorList>
            <person name="Wiegand S."/>
            <person name="Jogler M."/>
            <person name="Boedeker C."/>
            <person name="Pinto D."/>
            <person name="Vollmers J."/>
            <person name="Rivas-Marin E."/>
            <person name="Kohn T."/>
            <person name="Peeters S.H."/>
            <person name="Heuer A."/>
            <person name="Rast P."/>
            <person name="Oberbeckmann S."/>
            <person name="Bunk B."/>
            <person name="Jeske O."/>
            <person name="Meyerdierks A."/>
            <person name="Storesund J.E."/>
            <person name="Kallscheuer N."/>
            <person name="Luecker S."/>
            <person name="Lage O.M."/>
            <person name="Pohl T."/>
            <person name="Merkel B.J."/>
            <person name="Hornburger P."/>
            <person name="Mueller R.-W."/>
            <person name="Bruemmer F."/>
            <person name="Labrenz M."/>
            <person name="Spormann A.M."/>
            <person name="Op Den Camp H."/>
            <person name="Overmann J."/>
            <person name="Amann R."/>
            <person name="Jetten M.S.M."/>
            <person name="Mascher T."/>
            <person name="Medema M.H."/>
            <person name="Devos D.P."/>
            <person name="Kaster A.-K."/>
            <person name="Ovreas L."/>
            <person name="Rohde M."/>
            <person name="Galperin M.Y."/>
            <person name="Jogler C."/>
        </authorList>
    </citation>
    <scope>NUCLEOTIDE SEQUENCE [LARGE SCALE GENOMIC DNA]</scope>
    <source>
        <strain evidence="3 4">Poly51</strain>
    </source>
</reference>
<accession>A0A5C6ERP7</accession>
<dbReference type="InterPro" id="IPR011990">
    <property type="entry name" value="TPR-like_helical_dom_sf"/>
</dbReference>
<evidence type="ECO:0008006" key="5">
    <source>
        <dbReference type="Google" id="ProtNLM"/>
    </source>
</evidence>
<dbReference type="Pfam" id="PF14559">
    <property type="entry name" value="TPR_19"/>
    <property type="match status" value="1"/>
</dbReference>
<dbReference type="OrthoDB" id="266806at2"/>
<keyword evidence="2" id="KW-0472">Membrane</keyword>
<dbReference type="AlphaFoldDB" id="A0A5C6ERP7"/>
<evidence type="ECO:0000313" key="3">
    <source>
        <dbReference type="EMBL" id="TWU50990.1"/>
    </source>
</evidence>
<keyword evidence="4" id="KW-1185">Reference proteome</keyword>
<keyword evidence="2" id="KW-0812">Transmembrane</keyword>
<dbReference type="RefSeq" id="WP_146459649.1">
    <property type="nucleotide sequence ID" value="NZ_SJPW01000005.1"/>
</dbReference>
<evidence type="ECO:0000313" key="4">
    <source>
        <dbReference type="Proteomes" id="UP000318288"/>
    </source>
</evidence>
<feature type="transmembrane region" description="Helical" evidence="2">
    <location>
        <begin position="23"/>
        <end position="46"/>
    </location>
</feature>